<feature type="compositionally biased region" description="Polar residues" evidence="6">
    <location>
        <begin position="246"/>
        <end position="257"/>
    </location>
</feature>
<dbReference type="GeneID" id="115365971"/>
<comment type="subcellular location">
    <subcellularLocation>
        <location evidence="1">Cytoplasm</location>
        <location evidence="1">Cytoskeleton</location>
    </subcellularLocation>
</comment>
<dbReference type="RefSeq" id="XP_029917075.1">
    <property type="nucleotide sequence ID" value="XM_030061215.1"/>
</dbReference>
<reference evidence="8" key="2">
    <citation type="submission" date="2025-08" db="UniProtKB">
        <authorList>
            <consortium name="Ensembl"/>
        </authorList>
    </citation>
    <scope>IDENTIFICATION</scope>
</reference>
<dbReference type="AlphaFoldDB" id="A0A667WBV6"/>
<gene>
    <name evidence="8" type="primary">ckap2l</name>
</gene>
<dbReference type="OrthoDB" id="6288182at2759"/>
<evidence type="ECO:0000256" key="5">
    <source>
        <dbReference type="ARBA" id="ARBA00023212"/>
    </source>
</evidence>
<dbReference type="PANTHER" id="PTHR47078">
    <property type="entry name" value="CYTOSKELETON-ASSOCIATED PROTEIN 2-LIKE"/>
    <property type="match status" value="1"/>
</dbReference>
<reference evidence="8" key="1">
    <citation type="submission" date="2019-06" db="EMBL/GenBank/DDBJ databases">
        <authorList>
            <consortium name="Wellcome Sanger Institute Data Sharing"/>
        </authorList>
    </citation>
    <scope>NUCLEOTIDE SEQUENCE [LARGE SCALE GENOMIC DNA]</scope>
</reference>
<dbReference type="InterPro" id="IPR029197">
    <property type="entry name" value="CKAP2_C"/>
</dbReference>
<accession>A0A667WBV6</accession>
<dbReference type="GeneTree" id="ENSGT00530000063691"/>
<feature type="compositionally biased region" description="Polar residues" evidence="6">
    <location>
        <begin position="280"/>
        <end position="314"/>
    </location>
</feature>
<dbReference type="InParanoid" id="A0A667WBV6"/>
<keyword evidence="4" id="KW-0597">Phosphoprotein</keyword>
<evidence type="ECO:0000256" key="2">
    <source>
        <dbReference type="ARBA" id="ARBA00009468"/>
    </source>
</evidence>
<dbReference type="CTD" id="150468"/>
<feature type="region of interest" description="Disordered" evidence="6">
    <location>
        <begin position="726"/>
        <end position="748"/>
    </location>
</feature>
<feature type="region of interest" description="Disordered" evidence="6">
    <location>
        <begin position="163"/>
        <end position="189"/>
    </location>
</feature>
<organism evidence="8 9">
    <name type="scientific">Myripristis murdjan</name>
    <name type="common">pinecone soldierfish</name>
    <dbReference type="NCBI Taxonomy" id="586833"/>
    <lineage>
        <taxon>Eukaryota</taxon>
        <taxon>Metazoa</taxon>
        <taxon>Chordata</taxon>
        <taxon>Craniata</taxon>
        <taxon>Vertebrata</taxon>
        <taxon>Euteleostomi</taxon>
        <taxon>Actinopterygii</taxon>
        <taxon>Neopterygii</taxon>
        <taxon>Teleostei</taxon>
        <taxon>Neoteleostei</taxon>
        <taxon>Acanthomorphata</taxon>
        <taxon>Holocentriformes</taxon>
        <taxon>Holocentridae</taxon>
        <taxon>Myripristis</taxon>
    </lineage>
</organism>
<dbReference type="Proteomes" id="UP000472263">
    <property type="component" value="Chromosome 9"/>
</dbReference>
<comment type="similarity">
    <text evidence="2">Belongs to the CKAP2 family.</text>
</comment>
<dbReference type="GO" id="GO:0072686">
    <property type="term" value="C:mitotic spindle"/>
    <property type="evidence" value="ECO:0007669"/>
    <property type="project" value="TreeGrafter"/>
</dbReference>
<dbReference type="Ensembl" id="ENSMMDT00005002124.1">
    <property type="protein sequence ID" value="ENSMMDP00005002090.1"/>
    <property type="gene ID" value="ENSMMDG00005001113.1"/>
</dbReference>
<dbReference type="GO" id="GO:0005829">
    <property type="term" value="C:cytosol"/>
    <property type="evidence" value="ECO:0007669"/>
    <property type="project" value="TreeGrafter"/>
</dbReference>
<feature type="region of interest" description="Disordered" evidence="6">
    <location>
        <begin position="613"/>
        <end position="638"/>
    </location>
</feature>
<evidence type="ECO:0000313" key="8">
    <source>
        <dbReference type="Ensembl" id="ENSMMDP00005002090.1"/>
    </source>
</evidence>
<evidence type="ECO:0000256" key="6">
    <source>
        <dbReference type="SAM" id="MobiDB-lite"/>
    </source>
</evidence>
<evidence type="ECO:0000256" key="1">
    <source>
        <dbReference type="ARBA" id="ARBA00004245"/>
    </source>
</evidence>
<evidence type="ECO:0000259" key="7">
    <source>
        <dbReference type="Pfam" id="PF15297"/>
    </source>
</evidence>
<dbReference type="Pfam" id="PF15297">
    <property type="entry name" value="CKAP2_C"/>
    <property type="match status" value="2"/>
</dbReference>
<protein>
    <submittedName>
        <fullName evidence="8">Cytoskeleton associated protein 2-like</fullName>
    </submittedName>
</protein>
<reference evidence="8" key="3">
    <citation type="submission" date="2025-09" db="UniProtKB">
        <authorList>
            <consortium name="Ensembl"/>
        </authorList>
    </citation>
    <scope>IDENTIFICATION</scope>
</reference>
<feature type="compositionally biased region" description="Low complexity" evidence="6">
    <location>
        <begin position="265"/>
        <end position="279"/>
    </location>
</feature>
<proteinExistence type="inferred from homology"/>
<dbReference type="PANTHER" id="PTHR47078:SF1">
    <property type="entry name" value="CYTOSKELETON-ASSOCIATED PROTEIN 2-LIKE"/>
    <property type="match status" value="1"/>
</dbReference>
<dbReference type="InterPro" id="IPR052855">
    <property type="entry name" value="CKAP2-like"/>
</dbReference>
<keyword evidence="5" id="KW-0206">Cytoskeleton</keyword>
<evidence type="ECO:0000256" key="4">
    <source>
        <dbReference type="ARBA" id="ARBA00022553"/>
    </source>
</evidence>
<feature type="compositionally biased region" description="Basic and acidic residues" evidence="6">
    <location>
        <begin position="726"/>
        <end position="735"/>
    </location>
</feature>
<evidence type="ECO:0000313" key="9">
    <source>
        <dbReference type="Proteomes" id="UP000472263"/>
    </source>
</evidence>
<keyword evidence="3" id="KW-0963">Cytoplasm</keyword>
<feature type="domain" description="Cytoskeleton-associated protein 2 C-terminal" evidence="7">
    <location>
        <begin position="466"/>
        <end position="608"/>
    </location>
</feature>
<feature type="domain" description="Cytoskeleton-associated protein 2 C-terminal" evidence="7">
    <location>
        <begin position="653"/>
        <end position="724"/>
    </location>
</feature>
<evidence type="ECO:0000256" key="3">
    <source>
        <dbReference type="ARBA" id="ARBA00022490"/>
    </source>
</evidence>
<feature type="region of interest" description="Disordered" evidence="6">
    <location>
        <begin position="246"/>
        <end position="342"/>
    </location>
</feature>
<feature type="region of interest" description="Disordered" evidence="6">
    <location>
        <begin position="403"/>
        <end position="423"/>
    </location>
</feature>
<feature type="compositionally biased region" description="Polar residues" evidence="6">
    <location>
        <begin position="163"/>
        <end position="178"/>
    </location>
</feature>
<dbReference type="GO" id="GO:0005813">
    <property type="term" value="C:centrosome"/>
    <property type="evidence" value="ECO:0007669"/>
    <property type="project" value="TreeGrafter"/>
</dbReference>
<keyword evidence="9" id="KW-1185">Reference proteome</keyword>
<sequence>MDEGETASMPSRKELRKQKLMEYLAAKGKLKLPNPSLNHRDDCQAKNRTASALKPVKGKENKAPHAVNTTKEGVKGQPQTAKASAHPTKTYCNVINKVNVQKGDLTGAQNANPAALRDPTWTKLNHNPAAPRIYTIASLKSSLIATIPPKTQPHTGKCFSKAAPTTLSKPKSKINSGPNAPPVGPSKTVGVRMSLGPIVKTRTGLIPAVVQPRNSMSNVSCSSTAATATTSTSVANRGRSALSGCISQRSDLSQRKTAVNKPVQKTTTATGTASTGIKTQAQSKSNSKALQNKPLYQSRKSQPSAGLRSTNVYTRRTMAPIKPEERERLSKTAKSAAGPTNKVAQQRPVFAEAGIGQPHKVRSTASLGAVSRSTSRATNRVMQAAVTELGGKAKICKGMEKMKGENSVKVPPPPPADSKRTAAPLMPQTVPRLARSASQGGQATDIKTPRAPVRVIPQTEGKKMTAAQEERMRKLQEWRESKGISYKRPPMPVKPQARRTVAFPQPYWATMKEEDEAHSLICAVDRSLADCIKLLGEGCSADQVKEVLSRLPPVAQKFSKYWICQARLMEQQGNLDVLPMFEEAVRIVLEPVDELRTVVFEILKKKDEIQGPSSVSQVEIEEDQMPTPRDCTPEDTYNPMVTPKPVKALICGEKGDSAVVKYKITATPGRVHCQQKEPARVNGQEVRFFTPVRRSVRIERASLIYPASLRDHDLCVASYDDLIAEEEKDRKRESEETSPSTHDTPVYVYRENEALKDQVLVQLVYDDDDDD</sequence>
<name>A0A667WBV6_9TELE</name>